<dbReference type="NCBIfam" id="NF040815">
    <property type="entry name" value="recomb_XerA_Arch"/>
    <property type="match status" value="1"/>
</dbReference>
<evidence type="ECO:0000256" key="6">
    <source>
        <dbReference type="ARBA" id="ARBA00022829"/>
    </source>
</evidence>
<evidence type="ECO:0000256" key="3">
    <source>
        <dbReference type="ARBA" id="ARBA00015810"/>
    </source>
</evidence>
<dbReference type="InterPro" id="IPR050090">
    <property type="entry name" value="Tyrosine_recombinase_XerCD"/>
</dbReference>
<dbReference type="GO" id="GO:0051301">
    <property type="term" value="P:cell division"/>
    <property type="evidence" value="ECO:0007669"/>
    <property type="project" value="UniProtKB-KW"/>
</dbReference>
<dbReference type="InterPro" id="IPR002104">
    <property type="entry name" value="Integrase_catalytic"/>
</dbReference>
<dbReference type="AlphaFoldDB" id="A0A6G7VEY4"/>
<dbReference type="GO" id="GO:0009037">
    <property type="term" value="F:tyrosine-based site-specific recombinase activity"/>
    <property type="evidence" value="ECO:0007669"/>
    <property type="project" value="UniProtKB-UniRule"/>
</dbReference>
<evidence type="ECO:0000256" key="5">
    <source>
        <dbReference type="ARBA" id="ARBA00022618"/>
    </source>
</evidence>
<dbReference type="PANTHER" id="PTHR30349">
    <property type="entry name" value="PHAGE INTEGRASE-RELATED"/>
    <property type="match status" value="1"/>
</dbReference>
<dbReference type="Gene3D" id="1.10.443.10">
    <property type="entry name" value="Intergrase catalytic core"/>
    <property type="match status" value="1"/>
</dbReference>
<dbReference type="SUPFAM" id="SSF56349">
    <property type="entry name" value="DNA breaking-rejoining enzymes"/>
    <property type="match status" value="1"/>
</dbReference>
<dbReference type="RefSeq" id="WP_166271177.1">
    <property type="nucleotide sequence ID" value="NZ_CP048029.1"/>
</dbReference>
<dbReference type="HAMAP" id="MF_01807">
    <property type="entry name" value="Recomb_XerD"/>
    <property type="match status" value="1"/>
</dbReference>
<comment type="subcellular location">
    <subcellularLocation>
        <location evidence="1 11">Cytoplasm</location>
    </subcellularLocation>
</comment>
<evidence type="ECO:0000256" key="7">
    <source>
        <dbReference type="ARBA" id="ARBA00022908"/>
    </source>
</evidence>
<evidence type="ECO:0000256" key="11">
    <source>
        <dbReference type="HAMAP-Rule" id="MF_01807"/>
    </source>
</evidence>
<dbReference type="Proteomes" id="UP000502699">
    <property type="component" value="Chromosome"/>
</dbReference>
<keyword evidence="10 11" id="KW-0131">Cell cycle</keyword>
<evidence type="ECO:0000256" key="9">
    <source>
        <dbReference type="ARBA" id="ARBA00023172"/>
    </source>
</evidence>
<keyword evidence="4 11" id="KW-0963">Cytoplasm</keyword>
<keyword evidence="9 11" id="KW-0233">DNA recombination</keyword>
<feature type="active site" evidence="11">
    <location>
        <position position="243"/>
    </location>
</feature>
<reference evidence="15" key="1">
    <citation type="submission" date="2020-01" db="EMBL/GenBank/DDBJ databases">
        <title>Caldichromatium gen. nov., sp. nov., a thermophilic purple sulfur bacterium member of the family Chromatiaceae isolated from Nakabusa hot spring, Japan.</title>
        <authorList>
            <person name="Saini M.K."/>
            <person name="Hanada S."/>
            <person name="Tank M."/>
        </authorList>
    </citation>
    <scope>NUCLEOTIDE SEQUENCE [LARGE SCALE GENOMIC DNA]</scope>
    <source>
        <strain evidence="15">No.7</strain>
    </source>
</reference>
<proteinExistence type="inferred from homology"/>
<feature type="domain" description="Tyr recombinase" evidence="12">
    <location>
        <begin position="108"/>
        <end position="291"/>
    </location>
</feature>
<name>A0A6G7VEY4_9GAMM</name>
<evidence type="ECO:0000259" key="12">
    <source>
        <dbReference type="PROSITE" id="PS51898"/>
    </source>
</evidence>
<dbReference type="KEGG" id="cjap:GWK36_11000"/>
<dbReference type="NCBIfam" id="NF001399">
    <property type="entry name" value="PRK00283.1"/>
    <property type="match status" value="1"/>
</dbReference>
<sequence length="297" mass="33723">MDDQPLIEGFADALWMERGLSQNTLAAYQADLRDLARWLQKTRGRGLLAAERADLLDYLATLAGQGYRARSSARRLSCLRQFYQYLYRRGMISVDPTARIAAPKLGRQLPDTLTESEVEALLQAPDVTEAEGQRDRTMLEVLYATGLRVSELVNLRPEQVSLTQGVVRVIGKGGRERLVPLGEEALRWLAAYLRFPRQEILAGRLSDFLFPTRRCDRMTRQAFWLLIKRYALQAGIVKPLSPHTLRHAFATHLLNHGADLRVVQLLLGHSDLSTTQIYTHVARERLKSLHAQHHPRG</sequence>
<dbReference type="NCBIfam" id="TIGR02225">
    <property type="entry name" value="recomb_XerD"/>
    <property type="match status" value="1"/>
</dbReference>
<feature type="domain" description="Core-binding (CB)" evidence="13">
    <location>
        <begin position="1"/>
        <end position="87"/>
    </location>
</feature>
<dbReference type="InterPro" id="IPR011932">
    <property type="entry name" value="Recomb_XerD"/>
</dbReference>
<dbReference type="InterPro" id="IPR023009">
    <property type="entry name" value="Tyrosine_recombinase_XerC/XerD"/>
</dbReference>
<dbReference type="Gene3D" id="1.10.150.130">
    <property type="match status" value="1"/>
</dbReference>
<feature type="active site" description="O-(3'-phospho-DNA)-tyrosine intermediate" evidence="11">
    <location>
        <position position="278"/>
    </location>
</feature>
<evidence type="ECO:0000313" key="14">
    <source>
        <dbReference type="EMBL" id="QIK38418.1"/>
    </source>
</evidence>
<evidence type="ECO:0000256" key="2">
    <source>
        <dbReference type="ARBA" id="ARBA00010450"/>
    </source>
</evidence>
<gene>
    <name evidence="11 14" type="primary">xerD</name>
    <name evidence="14" type="ORF">GWK36_11000</name>
</gene>
<dbReference type="Pfam" id="PF02899">
    <property type="entry name" value="Phage_int_SAM_1"/>
    <property type="match status" value="1"/>
</dbReference>
<evidence type="ECO:0000313" key="15">
    <source>
        <dbReference type="Proteomes" id="UP000502699"/>
    </source>
</evidence>
<dbReference type="InterPro" id="IPR044068">
    <property type="entry name" value="CB"/>
</dbReference>
<feature type="active site" evidence="11">
    <location>
        <position position="246"/>
    </location>
</feature>
<keyword evidence="7 11" id="KW-0229">DNA integration</keyword>
<dbReference type="GO" id="GO:0007059">
    <property type="term" value="P:chromosome segregation"/>
    <property type="evidence" value="ECO:0007669"/>
    <property type="project" value="UniProtKB-UniRule"/>
</dbReference>
<protein>
    <recommendedName>
        <fullName evidence="3 11">Tyrosine recombinase XerD</fullName>
    </recommendedName>
</protein>
<dbReference type="GO" id="GO:0005737">
    <property type="term" value="C:cytoplasm"/>
    <property type="evidence" value="ECO:0007669"/>
    <property type="project" value="UniProtKB-SubCell"/>
</dbReference>
<dbReference type="HAMAP" id="MF_01808">
    <property type="entry name" value="Recomb_XerC_XerD"/>
    <property type="match status" value="1"/>
</dbReference>
<dbReference type="GO" id="GO:0006313">
    <property type="term" value="P:DNA transposition"/>
    <property type="evidence" value="ECO:0007669"/>
    <property type="project" value="UniProtKB-UniRule"/>
</dbReference>
<accession>A0A6G7VEY4</accession>
<keyword evidence="6 11" id="KW-0159">Chromosome partition</keyword>
<dbReference type="EMBL" id="CP048029">
    <property type="protein sequence ID" value="QIK38418.1"/>
    <property type="molecule type" value="Genomic_DNA"/>
</dbReference>
<organism evidence="14 15">
    <name type="scientific">Caldichromatium japonicum</name>
    <dbReference type="NCBI Taxonomy" id="2699430"/>
    <lineage>
        <taxon>Bacteria</taxon>
        <taxon>Pseudomonadati</taxon>
        <taxon>Pseudomonadota</taxon>
        <taxon>Gammaproteobacteria</taxon>
        <taxon>Chromatiales</taxon>
        <taxon>Chromatiaceae</taxon>
        <taxon>Caldichromatium</taxon>
    </lineage>
</organism>
<dbReference type="PROSITE" id="PS51898">
    <property type="entry name" value="TYR_RECOMBINASE"/>
    <property type="match status" value="1"/>
</dbReference>
<dbReference type="InterPro" id="IPR004107">
    <property type="entry name" value="Integrase_SAM-like_N"/>
</dbReference>
<keyword evidence="15" id="KW-1185">Reference proteome</keyword>
<keyword evidence="8 11" id="KW-0238">DNA-binding</keyword>
<evidence type="ECO:0000259" key="13">
    <source>
        <dbReference type="PROSITE" id="PS51900"/>
    </source>
</evidence>
<dbReference type="Pfam" id="PF00589">
    <property type="entry name" value="Phage_integrase"/>
    <property type="match status" value="1"/>
</dbReference>
<comment type="similarity">
    <text evidence="2 11">Belongs to the 'phage' integrase family. XerD subfamily.</text>
</comment>
<dbReference type="GO" id="GO:0003677">
    <property type="term" value="F:DNA binding"/>
    <property type="evidence" value="ECO:0007669"/>
    <property type="project" value="UniProtKB-UniRule"/>
</dbReference>
<dbReference type="InterPro" id="IPR011010">
    <property type="entry name" value="DNA_brk_join_enz"/>
</dbReference>
<evidence type="ECO:0000256" key="1">
    <source>
        <dbReference type="ARBA" id="ARBA00004496"/>
    </source>
</evidence>
<comment type="function">
    <text evidence="11">Site-specific tyrosine recombinase, which acts by catalyzing the cutting and rejoining of the recombining DNA molecules. The XerC-XerD complex is essential to convert dimers of the bacterial chromosome into monomers to permit their segregation at cell division. It also contributes to the segregational stability of plasmids.</text>
</comment>
<feature type="active site" evidence="11">
    <location>
        <position position="172"/>
    </location>
</feature>
<dbReference type="InterPro" id="IPR013762">
    <property type="entry name" value="Integrase-like_cat_sf"/>
</dbReference>
<feature type="active site" evidence="11">
    <location>
        <position position="148"/>
    </location>
</feature>
<comment type="subunit">
    <text evidence="11">Forms a cyclic heterotetrameric complex composed of two molecules of XerC and two molecules of XerD.</text>
</comment>
<dbReference type="CDD" id="cd00798">
    <property type="entry name" value="INT_XerDC_C"/>
    <property type="match status" value="1"/>
</dbReference>
<dbReference type="PROSITE" id="PS51900">
    <property type="entry name" value="CB"/>
    <property type="match status" value="1"/>
</dbReference>
<evidence type="ECO:0000256" key="10">
    <source>
        <dbReference type="ARBA" id="ARBA00023306"/>
    </source>
</evidence>
<feature type="active site" evidence="11">
    <location>
        <position position="269"/>
    </location>
</feature>
<evidence type="ECO:0000256" key="8">
    <source>
        <dbReference type="ARBA" id="ARBA00023125"/>
    </source>
</evidence>
<evidence type="ECO:0000256" key="4">
    <source>
        <dbReference type="ARBA" id="ARBA00022490"/>
    </source>
</evidence>
<dbReference type="PANTHER" id="PTHR30349:SF90">
    <property type="entry name" value="TYROSINE RECOMBINASE XERD"/>
    <property type="match status" value="1"/>
</dbReference>
<dbReference type="InterPro" id="IPR010998">
    <property type="entry name" value="Integrase_recombinase_N"/>
</dbReference>
<keyword evidence="5 11" id="KW-0132">Cell division</keyword>